<evidence type="ECO:0000313" key="7">
    <source>
        <dbReference type="EMBL" id="KGL38338.1"/>
    </source>
</evidence>
<dbReference type="InterPro" id="IPR043149">
    <property type="entry name" value="TagF_N"/>
</dbReference>
<protein>
    <submittedName>
        <fullName evidence="7">Uncharacterized protein</fullName>
    </submittedName>
</protein>
<dbReference type="GO" id="GO:0005886">
    <property type="term" value="C:plasma membrane"/>
    <property type="evidence" value="ECO:0007669"/>
    <property type="project" value="UniProtKB-SubCell"/>
</dbReference>
<dbReference type="GO" id="GO:0019350">
    <property type="term" value="P:teichoic acid biosynthetic process"/>
    <property type="evidence" value="ECO:0007669"/>
    <property type="project" value="UniProtKB-KW"/>
</dbReference>
<evidence type="ECO:0000256" key="5">
    <source>
        <dbReference type="ARBA" id="ARBA00022944"/>
    </source>
</evidence>
<reference evidence="7 8" key="1">
    <citation type="submission" date="2014-05" db="EMBL/GenBank/DDBJ databases">
        <title>Novel Listeriaceae from food processing environments.</title>
        <authorList>
            <person name="den Bakker H.C."/>
        </authorList>
    </citation>
    <scope>NUCLEOTIDE SEQUENCE [LARGE SCALE GENOMIC DNA]</scope>
    <source>
        <strain evidence="7 8">FSL A5-0281</strain>
    </source>
</reference>
<name>A0A099W1Q1_9LIST</name>
<organism evidence="7 8">
    <name type="scientific">Listeria booriae</name>
    <dbReference type="NCBI Taxonomy" id="1552123"/>
    <lineage>
        <taxon>Bacteria</taxon>
        <taxon>Bacillati</taxon>
        <taxon>Bacillota</taxon>
        <taxon>Bacilli</taxon>
        <taxon>Bacillales</taxon>
        <taxon>Listeriaceae</taxon>
        <taxon>Listeria</taxon>
    </lineage>
</organism>
<dbReference type="GeneID" id="58718511"/>
<dbReference type="STRING" id="1552123.EP57_14290"/>
<dbReference type="EMBL" id="JNFA01000029">
    <property type="protein sequence ID" value="KGL38338.1"/>
    <property type="molecule type" value="Genomic_DNA"/>
</dbReference>
<dbReference type="Gene3D" id="3.40.50.11820">
    <property type="match status" value="1"/>
</dbReference>
<dbReference type="InterPro" id="IPR043148">
    <property type="entry name" value="TagF_C"/>
</dbReference>
<dbReference type="Gene3D" id="3.40.50.12580">
    <property type="match status" value="1"/>
</dbReference>
<dbReference type="Pfam" id="PF04464">
    <property type="entry name" value="Glyphos_transf"/>
    <property type="match status" value="1"/>
</dbReference>
<comment type="caution">
    <text evidence="7">The sequence shown here is derived from an EMBL/GenBank/DDBJ whole genome shotgun (WGS) entry which is preliminary data.</text>
</comment>
<dbReference type="Gene3D" id="3.40.50.2000">
    <property type="entry name" value="Glycogen Phosphorylase B"/>
    <property type="match status" value="1"/>
</dbReference>
<dbReference type="AlphaFoldDB" id="A0A099W1Q1"/>
<keyword evidence="6" id="KW-0472">Membrane</keyword>
<dbReference type="SUPFAM" id="SSF53756">
    <property type="entry name" value="UDP-Glycosyltransferase/glycogen phosphorylase"/>
    <property type="match status" value="2"/>
</dbReference>
<evidence type="ECO:0000256" key="6">
    <source>
        <dbReference type="ARBA" id="ARBA00023136"/>
    </source>
</evidence>
<proteinExistence type="inferred from homology"/>
<comment type="similarity">
    <text evidence="2">Belongs to the CDP-glycerol glycerophosphotransferase family.</text>
</comment>
<evidence type="ECO:0000256" key="2">
    <source>
        <dbReference type="ARBA" id="ARBA00010488"/>
    </source>
</evidence>
<keyword evidence="5" id="KW-0777">Teichoic acid biosynthesis</keyword>
<dbReference type="Proteomes" id="UP000029844">
    <property type="component" value="Unassembled WGS sequence"/>
</dbReference>
<dbReference type="PANTHER" id="PTHR37316:SF3">
    <property type="entry name" value="TEICHOIC ACID GLYCEROL-PHOSPHATE TRANSFERASE"/>
    <property type="match status" value="1"/>
</dbReference>
<dbReference type="InterPro" id="IPR007554">
    <property type="entry name" value="Glycerophosphate_synth"/>
</dbReference>
<keyword evidence="8" id="KW-1185">Reference proteome</keyword>
<evidence type="ECO:0000256" key="4">
    <source>
        <dbReference type="ARBA" id="ARBA00022679"/>
    </source>
</evidence>
<dbReference type="GO" id="GO:0047355">
    <property type="term" value="F:CDP-glycerol glycerophosphotransferase activity"/>
    <property type="evidence" value="ECO:0007669"/>
    <property type="project" value="InterPro"/>
</dbReference>
<accession>A0A099W1Q1</accession>
<keyword evidence="3" id="KW-1003">Cell membrane</keyword>
<dbReference type="PANTHER" id="PTHR37316">
    <property type="entry name" value="TEICHOIC ACID GLYCEROL-PHOSPHATE PRIMASE"/>
    <property type="match status" value="1"/>
</dbReference>
<evidence type="ECO:0000256" key="3">
    <source>
        <dbReference type="ARBA" id="ARBA00022475"/>
    </source>
</evidence>
<dbReference type="RefSeq" id="WP_036087635.1">
    <property type="nucleotide sequence ID" value="NZ_CBCSHQ010000019.1"/>
</dbReference>
<evidence type="ECO:0000313" key="8">
    <source>
        <dbReference type="Proteomes" id="UP000029844"/>
    </source>
</evidence>
<gene>
    <name evidence="7" type="ORF">EP57_14290</name>
</gene>
<dbReference type="OrthoDB" id="9811865at2"/>
<dbReference type="InterPro" id="IPR051612">
    <property type="entry name" value="Teichoic_Acid_Biosynth"/>
</dbReference>
<comment type="subcellular location">
    <subcellularLocation>
        <location evidence="1">Cell membrane</location>
        <topology evidence="1">Peripheral membrane protein</topology>
    </subcellularLocation>
</comment>
<dbReference type="eggNOG" id="COG1887">
    <property type="taxonomic scope" value="Bacteria"/>
</dbReference>
<sequence length="774" mass="90379">MKVGIIGFNIFSPGGTSRSNLNLTKEFNQEKVDVVIYNARPFSATDILTLRHQEKLSNRVTFQMIQEIGKDQTIDVFIITRETFFVLGQLIKQHCPHAMVIGEIHAPMSLLPENLAQDLYGLDWVRVATESIKKEFEAKYNYSSILVHHVSTHHLTLPESKMQNETSNLYVLSRFEDDVKDISYAIRLLDYLVHYCDAKHMKLYIEGYGPSEMLYRNLINDYGLHANVFFNQGTPVDYIYFSTSRYETFGYSIIEALAKGKRAILYPGEDGVLREIYGNPNNIQWISKDVQKDAMRILRFVDAVQKVNYRQALSFIANPRNYVALYEQTLQQFKTQKQPSWKVLRSEEEIWANVLADQVERIPLIYKLYNNMKDKPFIGPLVTSAPVKKTMKSFFDYIQERKDNRKQSLEVQEDMFFIESFHGKSFSGDPKYIALWVKKNRPNAKIFVSSVNQLVDMEVRHFGMESVRLGSLRYQQVFRKSKYVIVNGNTLDKVGKAPNQVIIQTWHGLPLKKMVADLEDPKHRKQELTAFLPRMKKWDYLLSSSSFNTELFTSAFALSENPELKILELGAPRNAYLIQNRSSYGEKSRIHMKYFNRPFNPKKKYILFCPTWRKQERDEITSVDLKELINLLPEEYEIIVKLHPLETKLRRFYKSLDPRVHCFFNELVDIQELFLLADVLISDYSSAIFDYAHLNKQIIILQEDSEKYAKKVGWYFDMKQTCHLEGKSYTTKTLANVILKNDSQVLSYCHAIQRRMLSNDSVTLNDILLHQLFS</sequence>
<keyword evidence="4" id="KW-0808">Transferase</keyword>
<evidence type="ECO:0000256" key="1">
    <source>
        <dbReference type="ARBA" id="ARBA00004202"/>
    </source>
</evidence>